<sequence>MATMAPGPTTTATITPPRSSHGIRDSWGYTESHKDAFDLDVNPPSNHHNHANHTTHDGAQRPHLNGNSNSYHSGTEQASRKMNSHDRATRLDHATELKASPSLDDGTWSYSHHNGDDRKRSSVAVSEPEDDSKWIHRDKLAKIESQELQAAGIFIPRARAPSKQRRDRSRSAMRRGTDASEHSHNPRSRKNSTHESRPENVVNSWDIRTPEEIAEEEANAYFTTKPATAAKGGSRIPVAKISPAPIADALERSSGTRKITDSPEDEPLTNAKTRSRSASMKGSDSASVSGIPAAKRSVTDVSPKKAPRKTSGSRPPTTGTGRPKTRSGSNRESNGSISTRPSTRSGELSMNKAPEGDPPWMVNSYKPDPRLPPDQQLLPTVARRLQQEKWEKEGKFGDVYDKEFRPLNDHALRPPETADPEKATPTDEQQTAEDEWPLKLEPAKSPTRLGSSYSTMPKIQDTPHTPLASPRTPVTPHAPQREATPQPTPKPPVERMPAPVEDDKGGCGCCVVM</sequence>
<reference evidence="2 3" key="1">
    <citation type="journal article" date="2021" name="Nat. Commun.">
        <title>Genetic determinants of endophytism in the Arabidopsis root mycobiome.</title>
        <authorList>
            <person name="Mesny F."/>
            <person name="Miyauchi S."/>
            <person name="Thiergart T."/>
            <person name="Pickel B."/>
            <person name="Atanasova L."/>
            <person name="Karlsson M."/>
            <person name="Huettel B."/>
            <person name="Barry K.W."/>
            <person name="Haridas S."/>
            <person name="Chen C."/>
            <person name="Bauer D."/>
            <person name="Andreopoulos W."/>
            <person name="Pangilinan J."/>
            <person name="LaButti K."/>
            <person name="Riley R."/>
            <person name="Lipzen A."/>
            <person name="Clum A."/>
            <person name="Drula E."/>
            <person name="Henrissat B."/>
            <person name="Kohler A."/>
            <person name="Grigoriev I.V."/>
            <person name="Martin F.M."/>
            <person name="Hacquard S."/>
        </authorList>
    </citation>
    <scope>NUCLEOTIDE SEQUENCE [LARGE SCALE GENOMIC DNA]</scope>
    <source>
        <strain evidence="2 3">MPI-CAGE-CH-0241</strain>
    </source>
</reference>
<keyword evidence="3" id="KW-1185">Reference proteome</keyword>
<protein>
    <recommendedName>
        <fullName evidence="4">TeaA receptor TeaR</fullName>
    </recommendedName>
</protein>
<feature type="region of interest" description="Disordered" evidence="1">
    <location>
        <begin position="152"/>
        <end position="507"/>
    </location>
</feature>
<feature type="compositionally biased region" description="Low complexity" evidence="1">
    <location>
        <begin position="309"/>
        <end position="328"/>
    </location>
</feature>
<comment type="caution">
    <text evidence="2">The sequence shown here is derived from an EMBL/GenBank/DDBJ whole genome shotgun (WGS) entry which is preliminary data.</text>
</comment>
<feature type="compositionally biased region" description="Polar residues" evidence="1">
    <location>
        <begin position="270"/>
        <end position="288"/>
    </location>
</feature>
<feature type="compositionally biased region" description="Polar residues" evidence="1">
    <location>
        <begin position="65"/>
        <end position="81"/>
    </location>
</feature>
<feature type="compositionally biased region" description="Polar residues" evidence="1">
    <location>
        <begin position="448"/>
        <end position="457"/>
    </location>
</feature>
<gene>
    <name evidence="2" type="ORF">B0T10DRAFT_41508</name>
</gene>
<dbReference type="EMBL" id="JAGPYM010000010">
    <property type="protein sequence ID" value="KAH6889811.1"/>
    <property type="molecule type" value="Genomic_DNA"/>
</dbReference>
<evidence type="ECO:0008006" key="4">
    <source>
        <dbReference type="Google" id="ProtNLM"/>
    </source>
</evidence>
<evidence type="ECO:0000313" key="3">
    <source>
        <dbReference type="Proteomes" id="UP000777438"/>
    </source>
</evidence>
<accession>A0A9P8W4V0</accession>
<dbReference type="AlphaFoldDB" id="A0A9P8W4V0"/>
<feature type="compositionally biased region" description="Basic and acidic residues" evidence="1">
    <location>
        <begin position="385"/>
        <end position="413"/>
    </location>
</feature>
<organism evidence="2 3">
    <name type="scientific">Thelonectria olida</name>
    <dbReference type="NCBI Taxonomy" id="1576542"/>
    <lineage>
        <taxon>Eukaryota</taxon>
        <taxon>Fungi</taxon>
        <taxon>Dikarya</taxon>
        <taxon>Ascomycota</taxon>
        <taxon>Pezizomycotina</taxon>
        <taxon>Sordariomycetes</taxon>
        <taxon>Hypocreomycetidae</taxon>
        <taxon>Hypocreales</taxon>
        <taxon>Nectriaceae</taxon>
        <taxon>Thelonectria</taxon>
    </lineage>
</organism>
<feature type="compositionally biased region" description="Basic and acidic residues" evidence="1">
    <location>
        <begin position="83"/>
        <end position="96"/>
    </location>
</feature>
<dbReference type="OrthoDB" id="418495at2759"/>
<feature type="compositionally biased region" description="Low complexity" evidence="1">
    <location>
        <begin position="1"/>
        <end position="17"/>
    </location>
</feature>
<evidence type="ECO:0000313" key="2">
    <source>
        <dbReference type="EMBL" id="KAH6889811.1"/>
    </source>
</evidence>
<feature type="compositionally biased region" description="Basic residues" evidence="1">
    <location>
        <begin position="160"/>
        <end position="173"/>
    </location>
</feature>
<feature type="compositionally biased region" description="Basic and acidic residues" evidence="1">
    <location>
        <begin position="175"/>
        <end position="184"/>
    </location>
</feature>
<feature type="region of interest" description="Disordered" evidence="1">
    <location>
        <begin position="1"/>
        <end position="133"/>
    </location>
</feature>
<dbReference type="Proteomes" id="UP000777438">
    <property type="component" value="Unassembled WGS sequence"/>
</dbReference>
<feature type="compositionally biased region" description="Polar residues" evidence="1">
    <location>
        <begin position="330"/>
        <end position="348"/>
    </location>
</feature>
<proteinExistence type="predicted"/>
<evidence type="ECO:0000256" key="1">
    <source>
        <dbReference type="SAM" id="MobiDB-lite"/>
    </source>
</evidence>
<name>A0A9P8W4V0_9HYPO</name>